<dbReference type="Proteomes" id="UP000471521">
    <property type="component" value="Unassembled WGS sequence"/>
</dbReference>
<keyword evidence="2" id="KW-1185">Reference proteome</keyword>
<sequence>MALQPTRRTVLRGGGVLATSALAGCSVLPGVGGTPGDPDDPDQGKQSFGVRVVNETDHTYPVTVTAWPRGESDDVFFEESAEVTPDEPQEWDQVLTGEGLFVVEATVDDDHFVVADAENRRTVTVGMENAPSVKNVRVDVHAEQDRVVAEVDMGWKNR</sequence>
<evidence type="ECO:0000313" key="2">
    <source>
        <dbReference type="Proteomes" id="UP000471521"/>
    </source>
</evidence>
<accession>A0A6B0SQW3</accession>
<dbReference type="PROSITE" id="PS51257">
    <property type="entry name" value="PROKAR_LIPOPROTEIN"/>
    <property type="match status" value="1"/>
</dbReference>
<reference evidence="1 2" key="1">
    <citation type="submission" date="2019-12" db="EMBL/GenBank/DDBJ databases">
        <title>Isolation and characterization of three novel carbon monoxide-oxidizing members of Halobacteria from salione crusts and soils.</title>
        <authorList>
            <person name="Myers M.R."/>
            <person name="King G.M."/>
        </authorList>
    </citation>
    <scope>NUCLEOTIDE SEQUENCE [LARGE SCALE GENOMIC DNA]</scope>
    <source>
        <strain evidence="1 2">PCN9</strain>
    </source>
</reference>
<name>A0A6B0SQW3_9EURY</name>
<organism evidence="1 2">
    <name type="scientific">Halobacterium bonnevillei</name>
    <dbReference type="NCBI Taxonomy" id="2692200"/>
    <lineage>
        <taxon>Archaea</taxon>
        <taxon>Methanobacteriati</taxon>
        <taxon>Methanobacteriota</taxon>
        <taxon>Stenosarchaea group</taxon>
        <taxon>Halobacteria</taxon>
        <taxon>Halobacteriales</taxon>
        <taxon>Halobacteriaceae</taxon>
        <taxon>Halobacterium</taxon>
    </lineage>
</organism>
<dbReference type="InterPro" id="IPR006311">
    <property type="entry name" value="TAT_signal"/>
</dbReference>
<evidence type="ECO:0000313" key="1">
    <source>
        <dbReference type="EMBL" id="MXR21941.1"/>
    </source>
</evidence>
<dbReference type="RefSeq" id="WP_159527353.1">
    <property type="nucleotide sequence ID" value="NZ_WUUU01000173.1"/>
</dbReference>
<comment type="caution">
    <text evidence="1">The sequence shown here is derived from an EMBL/GenBank/DDBJ whole genome shotgun (WGS) entry which is preliminary data.</text>
</comment>
<dbReference type="PROSITE" id="PS51318">
    <property type="entry name" value="TAT"/>
    <property type="match status" value="1"/>
</dbReference>
<dbReference type="AlphaFoldDB" id="A0A6B0SQW3"/>
<proteinExistence type="predicted"/>
<dbReference type="EMBL" id="WUUU01000173">
    <property type="protein sequence ID" value="MXR21941.1"/>
    <property type="molecule type" value="Genomic_DNA"/>
</dbReference>
<gene>
    <name evidence="1" type="ORF">GRX66_15500</name>
</gene>
<protein>
    <submittedName>
        <fullName evidence="1">Uncharacterized protein</fullName>
    </submittedName>
</protein>